<keyword evidence="4" id="KW-0949">S-adenosyl-L-methionine</keyword>
<feature type="domain" description="MRNA cap 0 methyltransferase" evidence="7">
    <location>
        <begin position="756"/>
        <end position="1082"/>
    </location>
</feature>
<evidence type="ECO:0000256" key="6">
    <source>
        <dbReference type="SAM" id="MobiDB-lite"/>
    </source>
</evidence>
<dbReference type="GO" id="GO:0005524">
    <property type="term" value="F:ATP binding"/>
    <property type="evidence" value="ECO:0007669"/>
    <property type="project" value="InterPro"/>
</dbReference>
<dbReference type="GO" id="GO:0003723">
    <property type="term" value="F:RNA binding"/>
    <property type="evidence" value="ECO:0007669"/>
    <property type="project" value="UniProtKB-KW"/>
</dbReference>
<evidence type="ECO:0000313" key="8">
    <source>
        <dbReference type="EMBL" id="QHU17277.1"/>
    </source>
</evidence>
<dbReference type="Gene3D" id="3.30.470.30">
    <property type="entry name" value="DNA ligase/mRNA capping enzyme"/>
    <property type="match status" value="1"/>
</dbReference>
<feature type="region of interest" description="Disordered" evidence="6">
    <location>
        <begin position="126"/>
        <end position="153"/>
    </location>
</feature>
<dbReference type="InterPro" id="IPR012340">
    <property type="entry name" value="NA-bd_OB-fold"/>
</dbReference>
<evidence type="ECO:0000256" key="1">
    <source>
        <dbReference type="ARBA" id="ARBA00011926"/>
    </source>
</evidence>
<accession>A0A6C0KKE3</accession>
<dbReference type="PROSITE" id="PS51562">
    <property type="entry name" value="RNA_CAP0_MT"/>
    <property type="match status" value="1"/>
</dbReference>
<dbReference type="SUPFAM" id="SSF56091">
    <property type="entry name" value="DNA ligase/mRNA capping enzyme, catalytic domain"/>
    <property type="match status" value="1"/>
</dbReference>
<dbReference type="InterPro" id="IPR004971">
    <property type="entry name" value="mRNA_G-N7_MeTrfase_dom"/>
</dbReference>
<protein>
    <recommendedName>
        <fullName evidence="1">mRNA (guanine-N(7))-methyltransferase</fullName>
        <ecNumber evidence="1">2.1.1.56</ecNumber>
    </recommendedName>
</protein>
<dbReference type="Gene3D" id="3.40.50.150">
    <property type="entry name" value="Vaccinia Virus protein VP39"/>
    <property type="match status" value="1"/>
</dbReference>
<keyword evidence="2" id="KW-0489">Methyltransferase</keyword>
<dbReference type="SUPFAM" id="SSF53335">
    <property type="entry name" value="S-adenosyl-L-methionine-dependent methyltransferases"/>
    <property type="match status" value="1"/>
</dbReference>
<organism evidence="8">
    <name type="scientific">viral metagenome</name>
    <dbReference type="NCBI Taxonomy" id="1070528"/>
    <lineage>
        <taxon>unclassified sequences</taxon>
        <taxon>metagenomes</taxon>
        <taxon>organismal metagenomes</taxon>
    </lineage>
</organism>
<dbReference type="EMBL" id="MN740900">
    <property type="protein sequence ID" value="QHU17277.1"/>
    <property type="molecule type" value="Genomic_DNA"/>
</dbReference>
<proteinExistence type="predicted"/>
<dbReference type="InterPro" id="IPR001339">
    <property type="entry name" value="mRNA_cap_enzyme_adenylation"/>
</dbReference>
<dbReference type="AlphaFoldDB" id="A0A6C0KKE3"/>
<dbReference type="PANTHER" id="PTHR12189">
    <property type="entry name" value="MRNA GUANINE-7- METHYLTRANSFERASE"/>
    <property type="match status" value="1"/>
</dbReference>
<sequence>MELQTKSVEDNSSSKEFEKMVAAYLASNPVMSQNRKTSELEIRFGTNPRLARPISKIDYENVVKQLHAAGFTTSDPDGMHMLRIQNEYFDVRSQATKVSNIRAEIVGLDLIQEYCKSNSLQKLIDMPSTSTSRGHKIKFTQKSPPPSVGGSDGSMRPVDFTDYNFRVAYQMEQDYTVESNIAKNILNKWTDSKKLFRYINRVRFSHPTLPIFADVSILKVSPKIGKKTPVPHYTVQDAKLFQNDESYEIELEVDNKSVGPGSDFNHPSKLMDAIRKGVRIVLGGLQGTNYPIAYTERDRVLQDYMHLLHDTPDYKYEERRVQTRDFCGPSSTTLLLKNLMAGNQNNILNNYTVTDKADGERRLLFVHENGRIYMIDNNMNVIFTGAITEEKSLHNSLFDGEHIKYDKNHKYINLYAAFDVYFVHGKNVRELAFAKNQVADETHQNKYRINLLQQAMTLIQPKSIMNVGKAVKEGTTNTCDFHIRCKNFQIATESFSIFDACSVILSDIKQNLYEYNTDGLIFTPAHTGVGGKSAGHAGPITKFTWEQSFKWKPPQYNTIDFLVHFKKDAKTGKDDIHTIFQEGKALDRNQSVVQYRVLELYCGFDKENHRFVNPFESIISDNLPHSNYDNEERYMPALFRPTNPYDTDACYCNVAMDGGLVRTEEHEVFEDNMIVEFRYDLTLTGAWKWVPLRVRYDKTAELRSGAKNYGNAYNVANSNWHSIHNPVYESMIMTGQGIPEMVEDADVYYNRTGNENDTKALRDFHNLFVKKRLILGASKRRDTLIDFAVGKAGDLPKWIKGKLGFVFGIDVSRDNIMNSMDGACARYLNALKDETVETKAIFLQGNSGVNIRSGRAFMTDKDKMIARAIFGSGPKERATLKEGVYKQYGVGQDGFSVSSCQFALHYFFENNVVFHEFLRNVSECTATGGYFVGTCYDGKTVFQRLRNKRKEEGITLMRDDHKIYEITKMYEQTGFPDDELSLGYMIHVYQDSINKVFPEYLVNFDYFVRMMGNYGFVLAEAAESQKMGLPHGSGLFSELFAEMESEVERNPRMRSDYGKALSMTSDEKWVSFMNRYFVFRKVHHVDAEKIYKQFVSKQMVEDVAKEVVETAKITEAAKPKAKKLGKKIILTDYSPVDDVAKKTTDVVKPATDLPKKATDLPKVTYGNTVTIKKAVKK</sequence>
<keyword evidence="3" id="KW-0808">Transferase</keyword>
<name>A0A6C0KKE3_9ZZZZ</name>
<dbReference type="GO" id="GO:0005634">
    <property type="term" value="C:nucleus"/>
    <property type="evidence" value="ECO:0007669"/>
    <property type="project" value="TreeGrafter"/>
</dbReference>
<evidence type="ECO:0000256" key="3">
    <source>
        <dbReference type="ARBA" id="ARBA00022679"/>
    </source>
</evidence>
<evidence type="ECO:0000256" key="5">
    <source>
        <dbReference type="ARBA" id="ARBA00022884"/>
    </source>
</evidence>
<evidence type="ECO:0000259" key="7">
    <source>
        <dbReference type="PROSITE" id="PS51562"/>
    </source>
</evidence>
<keyword evidence="5" id="KW-0694">RNA-binding</keyword>
<dbReference type="GO" id="GO:0004484">
    <property type="term" value="F:mRNA guanylyltransferase activity"/>
    <property type="evidence" value="ECO:0007669"/>
    <property type="project" value="InterPro"/>
</dbReference>
<dbReference type="EC" id="2.1.1.56" evidence="1"/>
<dbReference type="GO" id="GO:0004482">
    <property type="term" value="F:mRNA 5'-cap (guanine-N7-)-methyltransferase activity"/>
    <property type="evidence" value="ECO:0007669"/>
    <property type="project" value="UniProtKB-EC"/>
</dbReference>
<dbReference type="Gene3D" id="2.40.50.140">
    <property type="entry name" value="Nucleic acid-binding proteins"/>
    <property type="match status" value="1"/>
</dbReference>
<evidence type="ECO:0000256" key="2">
    <source>
        <dbReference type="ARBA" id="ARBA00022603"/>
    </source>
</evidence>
<dbReference type="InterPro" id="IPR039753">
    <property type="entry name" value="RG7MT1"/>
</dbReference>
<dbReference type="PANTHER" id="PTHR12189:SF2">
    <property type="entry name" value="MRNA CAP GUANINE-N7 METHYLTRANSFERASE"/>
    <property type="match status" value="1"/>
</dbReference>
<evidence type="ECO:0000256" key="4">
    <source>
        <dbReference type="ARBA" id="ARBA00022691"/>
    </source>
</evidence>
<reference evidence="8" key="1">
    <citation type="journal article" date="2020" name="Nature">
        <title>Giant virus diversity and host interactions through global metagenomics.</title>
        <authorList>
            <person name="Schulz F."/>
            <person name="Roux S."/>
            <person name="Paez-Espino D."/>
            <person name="Jungbluth S."/>
            <person name="Walsh D.A."/>
            <person name="Denef V.J."/>
            <person name="McMahon K.D."/>
            <person name="Konstantinidis K.T."/>
            <person name="Eloe-Fadrosh E.A."/>
            <person name="Kyrpides N.C."/>
            <person name="Woyke T."/>
        </authorList>
    </citation>
    <scope>NUCLEOTIDE SEQUENCE</scope>
    <source>
        <strain evidence="8">GVMAG-S-3300012000-57</strain>
    </source>
</reference>
<dbReference type="Pfam" id="PF01331">
    <property type="entry name" value="mRNA_cap_enzyme"/>
    <property type="match status" value="1"/>
</dbReference>
<dbReference type="Pfam" id="PF03291">
    <property type="entry name" value="mRNA_G-N7_MeTrfase"/>
    <property type="match status" value="1"/>
</dbReference>
<dbReference type="InterPro" id="IPR029063">
    <property type="entry name" value="SAM-dependent_MTases_sf"/>
</dbReference>